<keyword evidence="4" id="KW-1185">Reference proteome</keyword>
<keyword evidence="2" id="KW-0732">Signal</keyword>
<evidence type="ECO:0000313" key="4">
    <source>
        <dbReference type="Proteomes" id="UP000033188"/>
    </source>
</evidence>
<dbReference type="KEGG" id="bbig:BBBOND_0100350"/>
<dbReference type="AlphaFoldDB" id="A0A061CYI0"/>
<protein>
    <submittedName>
        <fullName evidence="3">Uncharacterized protein</fullName>
    </submittedName>
</protein>
<dbReference type="EMBL" id="LK391707">
    <property type="protein sequence ID" value="CDR93706.1"/>
    <property type="molecule type" value="Genomic_DNA"/>
</dbReference>
<reference evidence="4" key="1">
    <citation type="journal article" date="2014" name="Nucleic Acids Res.">
        <title>The evolutionary dynamics of variant antigen genes in Babesia reveal a history of genomic innovation underlying host-parasite interaction.</title>
        <authorList>
            <person name="Jackson A.P."/>
            <person name="Otto T.D."/>
            <person name="Darby A."/>
            <person name="Ramaprasad A."/>
            <person name="Xia D."/>
            <person name="Echaide I.E."/>
            <person name="Farber M."/>
            <person name="Gahlot S."/>
            <person name="Gamble J."/>
            <person name="Gupta D."/>
            <person name="Gupta Y."/>
            <person name="Jackson L."/>
            <person name="Malandrin L."/>
            <person name="Malas T.B."/>
            <person name="Moussa E."/>
            <person name="Nair M."/>
            <person name="Reid A.J."/>
            <person name="Sanders M."/>
            <person name="Sharma J."/>
            <person name="Tracey A."/>
            <person name="Quail M.A."/>
            <person name="Weir W."/>
            <person name="Wastling J.M."/>
            <person name="Hall N."/>
            <person name="Willadsen P."/>
            <person name="Lingelbach K."/>
            <person name="Shiels B."/>
            <person name="Tait A."/>
            <person name="Berriman M."/>
            <person name="Allred D.R."/>
            <person name="Pain A."/>
        </authorList>
    </citation>
    <scope>NUCLEOTIDE SEQUENCE [LARGE SCALE GENOMIC DNA]</scope>
    <source>
        <strain evidence="4">Bond</strain>
    </source>
</reference>
<organism evidence="3 4">
    <name type="scientific">Babesia bigemina</name>
    <dbReference type="NCBI Taxonomy" id="5866"/>
    <lineage>
        <taxon>Eukaryota</taxon>
        <taxon>Sar</taxon>
        <taxon>Alveolata</taxon>
        <taxon>Apicomplexa</taxon>
        <taxon>Aconoidasida</taxon>
        <taxon>Piroplasmida</taxon>
        <taxon>Babesiidae</taxon>
        <taxon>Babesia</taxon>
    </lineage>
</organism>
<accession>A0A061CYI0</accession>
<name>A0A061CYI0_BABBI</name>
<proteinExistence type="predicted"/>
<dbReference type="GeneID" id="24562247"/>
<feature type="region of interest" description="Disordered" evidence="1">
    <location>
        <begin position="206"/>
        <end position="243"/>
    </location>
</feature>
<dbReference type="RefSeq" id="XP_012765892.1">
    <property type="nucleotide sequence ID" value="XM_012910438.1"/>
</dbReference>
<gene>
    <name evidence="3" type="ORF">BBBOND_0100350</name>
</gene>
<feature type="chain" id="PRO_5001595788" evidence="2">
    <location>
        <begin position="26"/>
        <end position="284"/>
    </location>
</feature>
<evidence type="ECO:0000256" key="2">
    <source>
        <dbReference type="SAM" id="SignalP"/>
    </source>
</evidence>
<feature type="signal peptide" evidence="2">
    <location>
        <begin position="1"/>
        <end position="25"/>
    </location>
</feature>
<evidence type="ECO:0000313" key="3">
    <source>
        <dbReference type="EMBL" id="CDR93706.1"/>
    </source>
</evidence>
<feature type="compositionally biased region" description="Polar residues" evidence="1">
    <location>
        <begin position="221"/>
        <end position="232"/>
    </location>
</feature>
<dbReference type="VEuPathDB" id="PiroplasmaDB:BBBOND_0100350"/>
<sequence length="284" mass="31592">MASIRYGGRLGLAYMVCFCLAVTNGLPAKDHFVYVVSDIAEGSVHYRKNIESVLRDGATLSVLNTILDTVKRIDKALNGPVFNERKVLSLIKALLPPVDDFSSAISTWYDQWPQILELFEGAMRTYKRYHEIDASLKDLDAMGPKRSELTREKVKLEFEFLRFAPIIDLYITFRFDLTAPILVHLIDDIERAFTFPTPLERPSWSLSNIPSTETKDASLSPGATNLQSSTTDEMGPRNAGTESYKWSTFGNVRERRNARNPSGAAAFSLGAIVTMTAATVTAAL</sequence>
<dbReference type="Proteomes" id="UP000033188">
    <property type="component" value="Chromosome 1"/>
</dbReference>
<evidence type="ECO:0000256" key="1">
    <source>
        <dbReference type="SAM" id="MobiDB-lite"/>
    </source>
</evidence>